<dbReference type="Gene3D" id="1.10.10.10">
    <property type="entry name" value="Winged helix-like DNA-binding domain superfamily/Winged helix DNA-binding domain"/>
    <property type="match status" value="1"/>
</dbReference>
<dbReference type="SUPFAM" id="SSF46767">
    <property type="entry name" value="Methylated DNA-protein cysteine methyltransferase, C-terminal domain"/>
    <property type="match status" value="1"/>
</dbReference>
<dbReference type="PROSITE" id="PS00374">
    <property type="entry name" value="MGMT"/>
    <property type="match status" value="1"/>
</dbReference>
<dbReference type="Gene3D" id="3.30.160.70">
    <property type="entry name" value="Methylated DNA-protein cysteine methyltransferase domain"/>
    <property type="match status" value="1"/>
</dbReference>
<accession>A0A7Z0IJE8</accession>
<keyword evidence="6 9" id="KW-0227">DNA damage</keyword>
<dbReference type="GO" id="GO:0005737">
    <property type="term" value="C:cytoplasm"/>
    <property type="evidence" value="ECO:0007669"/>
    <property type="project" value="UniProtKB-SubCell"/>
</dbReference>
<dbReference type="HAMAP" id="MF_00772">
    <property type="entry name" value="OGT"/>
    <property type="match status" value="1"/>
</dbReference>
<evidence type="ECO:0000313" key="13">
    <source>
        <dbReference type="Proteomes" id="UP000539111"/>
    </source>
</evidence>
<evidence type="ECO:0000256" key="5">
    <source>
        <dbReference type="ARBA" id="ARBA00022679"/>
    </source>
</evidence>
<feature type="domain" description="Methylated-DNA-[protein]-cysteine S-methyltransferase DNA binding" evidence="10">
    <location>
        <begin position="96"/>
        <end position="174"/>
    </location>
</feature>
<evidence type="ECO:0000259" key="11">
    <source>
        <dbReference type="Pfam" id="PF02870"/>
    </source>
</evidence>
<dbReference type="InterPro" id="IPR014048">
    <property type="entry name" value="MethylDNA_cys_MeTrfase_DNA-bd"/>
</dbReference>
<protein>
    <recommendedName>
        <fullName evidence="9">Methylated-DNA--protein-cysteine methyltransferase</fullName>
        <ecNumber evidence="9">2.1.1.63</ecNumber>
    </recommendedName>
    <alternativeName>
        <fullName evidence="9">6-O-methylguanine-DNA methyltransferase</fullName>
        <shortName evidence="9">MGMT</shortName>
    </alternativeName>
    <alternativeName>
        <fullName evidence="9">O-6-methylguanine-DNA-alkyltransferase</fullName>
    </alternativeName>
</protein>
<comment type="subcellular location">
    <subcellularLocation>
        <location evidence="9">Cytoplasm</location>
    </subcellularLocation>
</comment>
<comment type="function">
    <text evidence="9">Involved in the cellular defense against the biological effects of O6-methylguanine (O6-MeG) and O4-methylthymine (O4-MeT) in DNA. Repairs the methylated nucleobase in DNA by stoichiometrically transferring the methyl group to a cysteine residue in the enzyme. This is a suicide reaction: the enzyme is irreversibly inactivated.</text>
</comment>
<feature type="domain" description="Methylguanine DNA methyltransferase ribonuclease-like" evidence="11">
    <location>
        <begin position="14"/>
        <end position="90"/>
    </location>
</feature>
<gene>
    <name evidence="12" type="ORF">BJY26_003657</name>
</gene>
<proteinExistence type="inferred from homology"/>
<keyword evidence="13" id="KW-1185">Reference proteome</keyword>
<name>A0A7Z0IJE8_9MICO</name>
<dbReference type="GO" id="GO:0003908">
    <property type="term" value="F:methylated-DNA-[protein]-cysteine S-methyltransferase activity"/>
    <property type="evidence" value="ECO:0007669"/>
    <property type="project" value="UniProtKB-UniRule"/>
</dbReference>
<evidence type="ECO:0000256" key="9">
    <source>
        <dbReference type="HAMAP-Rule" id="MF_00772"/>
    </source>
</evidence>
<dbReference type="EMBL" id="JACBZP010000001">
    <property type="protein sequence ID" value="NYI69351.1"/>
    <property type="molecule type" value="Genomic_DNA"/>
</dbReference>
<keyword evidence="3 9" id="KW-0963">Cytoplasm</keyword>
<dbReference type="AlphaFoldDB" id="A0A7Z0IJE8"/>
<evidence type="ECO:0000256" key="3">
    <source>
        <dbReference type="ARBA" id="ARBA00022490"/>
    </source>
</evidence>
<sequence>MVGSDRVAVMDAVRHRIIDTPVGALLLAATEAGIVRVAFERENFDVVLADLAAALGPTVARPTTHPAAAARQLGEYFAGRRTVFTVPVDYALSSGFRLLVLRYLPQVPYASTVSYGEVAGAVGHPRAARAVGSACRTNPLPILVPCHRVVHADGTPGGYLGGLEAKAALLALEQQA</sequence>
<evidence type="ECO:0000313" key="12">
    <source>
        <dbReference type="EMBL" id="NYI69351.1"/>
    </source>
</evidence>
<evidence type="ECO:0000256" key="4">
    <source>
        <dbReference type="ARBA" id="ARBA00022603"/>
    </source>
</evidence>
<evidence type="ECO:0000259" key="10">
    <source>
        <dbReference type="Pfam" id="PF01035"/>
    </source>
</evidence>
<comment type="catalytic activity">
    <reaction evidence="1 9">
        <text>a 4-O-methyl-thymidine in DNA + L-cysteinyl-[protein] = a thymidine in DNA + S-methyl-L-cysteinyl-[protein]</text>
        <dbReference type="Rhea" id="RHEA:53428"/>
        <dbReference type="Rhea" id="RHEA-COMP:10131"/>
        <dbReference type="Rhea" id="RHEA-COMP:10132"/>
        <dbReference type="Rhea" id="RHEA-COMP:13555"/>
        <dbReference type="Rhea" id="RHEA-COMP:13556"/>
        <dbReference type="ChEBI" id="CHEBI:29950"/>
        <dbReference type="ChEBI" id="CHEBI:82612"/>
        <dbReference type="ChEBI" id="CHEBI:137386"/>
        <dbReference type="ChEBI" id="CHEBI:137387"/>
        <dbReference type="EC" id="2.1.1.63"/>
    </reaction>
</comment>
<dbReference type="InterPro" id="IPR001497">
    <property type="entry name" value="MethylDNA_cys_MeTrfase_AS"/>
</dbReference>
<dbReference type="NCBIfam" id="TIGR00589">
    <property type="entry name" value="ogt"/>
    <property type="match status" value="1"/>
</dbReference>
<keyword evidence="5 9" id="KW-0808">Transferase</keyword>
<evidence type="ECO:0000256" key="8">
    <source>
        <dbReference type="ARBA" id="ARBA00049348"/>
    </source>
</evidence>
<evidence type="ECO:0000256" key="7">
    <source>
        <dbReference type="ARBA" id="ARBA00023204"/>
    </source>
</evidence>
<dbReference type="Proteomes" id="UP000539111">
    <property type="component" value="Unassembled WGS sequence"/>
</dbReference>
<dbReference type="Pfam" id="PF01035">
    <property type="entry name" value="DNA_binding_1"/>
    <property type="match status" value="1"/>
</dbReference>
<keyword evidence="4 9" id="KW-0489">Methyltransferase</keyword>
<dbReference type="GO" id="GO:0032259">
    <property type="term" value="P:methylation"/>
    <property type="evidence" value="ECO:0007669"/>
    <property type="project" value="UniProtKB-KW"/>
</dbReference>
<dbReference type="SUPFAM" id="SSF53155">
    <property type="entry name" value="Methylated DNA-protein cysteine methyltransferase domain"/>
    <property type="match status" value="1"/>
</dbReference>
<keyword evidence="7 9" id="KW-0234">DNA repair</keyword>
<comment type="similarity">
    <text evidence="2 9">Belongs to the MGMT family.</text>
</comment>
<dbReference type="EC" id="2.1.1.63" evidence="9"/>
<dbReference type="InterPro" id="IPR036388">
    <property type="entry name" value="WH-like_DNA-bd_sf"/>
</dbReference>
<evidence type="ECO:0000256" key="1">
    <source>
        <dbReference type="ARBA" id="ARBA00001286"/>
    </source>
</evidence>
<dbReference type="GO" id="GO:0006307">
    <property type="term" value="P:DNA alkylation repair"/>
    <property type="evidence" value="ECO:0007669"/>
    <property type="project" value="UniProtKB-UniRule"/>
</dbReference>
<dbReference type="Pfam" id="PF02870">
    <property type="entry name" value="Methyltransf_1N"/>
    <property type="match status" value="1"/>
</dbReference>
<evidence type="ECO:0000256" key="6">
    <source>
        <dbReference type="ARBA" id="ARBA00022763"/>
    </source>
</evidence>
<dbReference type="InterPro" id="IPR023546">
    <property type="entry name" value="MGMT"/>
</dbReference>
<comment type="miscellaneous">
    <text evidence="9">This enzyme catalyzes only one turnover and therefore is not strictly catalytic. According to one definition, an enzyme is a biocatalyst that acts repeatedly and over many reaction cycles.</text>
</comment>
<dbReference type="InterPro" id="IPR036217">
    <property type="entry name" value="MethylDNA_cys_MeTrfase_DNAb"/>
</dbReference>
<dbReference type="InterPro" id="IPR008332">
    <property type="entry name" value="MethylG_MeTrfase_N"/>
</dbReference>
<evidence type="ECO:0000256" key="2">
    <source>
        <dbReference type="ARBA" id="ARBA00008711"/>
    </source>
</evidence>
<dbReference type="InterPro" id="IPR036631">
    <property type="entry name" value="MGMT_N_sf"/>
</dbReference>
<comment type="caution">
    <text evidence="12">The sequence shown here is derived from an EMBL/GenBank/DDBJ whole genome shotgun (WGS) entry which is preliminary data.</text>
</comment>
<reference evidence="12 13" key="1">
    <citation type="submission" date="2020-07" db="EMBL/GenBank/DDBJ databases">
        <title>Sequencing the genomes of 1000 actinobacteria strains.</title>
        <authorList>
            <person name="Klenk H.-P."/>
        </authorList>
    </citation>
    <scope>NUCLEOTIDE SEQUENCE [LARGE SCALE GENOMIC DNA]</scope>
    <source>
        <strain evidence="12 13">DSM 26341</strain>
    </source>
</reference>
<organism evidence="12 13">
    <name type="scientific">Spelaeicoccus albus</name>
    <dbReference type="NCBI Taxonomy" id="1280376"/>
    <lineage>
        <taxon>Bacteria</taxon>
        <taxon>Bacillati</taxon>
        <taxon>Actinomycetota</taxon>
        <taxon>Actinomycetes</taxon>
        <taxon>Micrococcales</taxon>
        <taxon>Brevibacteriaceae</taxon>
        <taxon>Spelaeicoccus</taxon>
    </lineage>
</organism>
<dbReference type="PANTHER" id="PTHR10815">
    <property type="entry name" value="METHYLATED-DNA--PROTEIN-CYSTEINE METHYLTRANSFERASE"/>
    <property type="match status" value="1"/>
</dbReference>
<comment type="catalytic activity">
    <reaction evidence="8 9">
        <text>a 6-O-methyl-2'-deoxyguanosine in DNA + L-cysteinyl-[protein] = S-methyl-L-cysteinyl-[protein] + a 2'-deoxyguanosine in DNA</text>
        <dbReference type="Rhea" id="RHEA:24000"/>
        <dbReference type="Rhea" id="RHEA-COMP:10131"/>
        <dbReference type="Rhea" id="RHEA-COMP:10132"/>
        <dbReference type="Rhea" id="RHEA-COMP:11367"/>
        <dbReference type="Rhea" id="RHEA-COMP:11368"/>
        <dbReference type="ChEBI" id="CHEBI:29950"/>
        <dbReference type="ChEBI" id="CHEBI:82612"/>
        <dbReference type="ChEBI" id="CHEBI:85445"/>
        <dbReference type="ChEBI" id="CHEBI:85448"/>
        <dbReference type="EC" id="2.1.1.63"/>
    </reaction>
</comment>
<dbReference type="FunFam" id="1.10.10.10:FF:000214">
    <property type="entry name" value="Methylated-DNA--protein-cysteine methyltransferase"/>
    <property type="match status" value="1"/>
</dbReference>
<dbReference type="CDD" id="cd06445">
    <property type="entry name" value="ATase"/>
    <property type="match status" value="1"/>
</dbReference>
<dbReference type="PANTHER" id="PTHR10815:SF13">
    <property type="entry name" value="METHYLATED-DNA--PROTEIN-CYSTEINE METHYLTRANSFERASE"/>
    <property type="match status" value="1"/>
</dbReference>
<feature type="active site" description="Nucleophile; methyl group acceptor" evidence="9">
    <location>
        <position position="146"/>
    </location>
</feature>